<keyword evidence="1" id="KW-1133">Transmembrane helix</keyword>
<evidence type="ECO:0000313" key="3">
    <source>
        <dbReference type="Proteomes" id="UP000494365"/>
    </source>
</evidence>
<evidence type="ECO:0000313" key="2">
    <source>
        <dbReference type="EMBL" id="CAB3802614.1"/>
    </source>
</evidence>
<organism evidence="2 3">
    <name type="scientific">Paraburkholderia ultramafica</name>
    <dbReference type="NCBI Taxonomy" id="1544867"/>
    <lineage>
        <taxon>Bacteria</taxon>
        <taxon>Pseudomonadati</taxon>
        <taxon>Pseudomonadota</taxon>
        <taxon>Betaproteobacteria</taxon>
        <taxon>Burkholderiales</taxon>
        <taxon>Burkholderiaceae</taxon>
        <taxon>Paraburkholderia</taxon>
    </lineage>
</organism>
<reference evidence="2 3" key="1">
    <citation type="submission" date="2020-04" db="EMBL/GenBank/DDBJ databases">
        <authorList>
            <person name="De Canck E."/>
        </authorList>
    </citation>
    <scope>NUCLEOTIDE SEQUENCE [LARGE SCALE GENOMIC DNA]</scope>
    <source>
        <strain evidence="2 3">LMG 28614</strain>
    </source>
</reference>
<keyword evidence="1" id="KW-0812">Transmembrane</keyword>
<dbReference type="RefSeq" id="WP_175152662.1">
    <property type="nucleotide sequence ID" value="NZ_CADIKK010000033.1"/>
</dbReference>
<sequence>MGNVIPFHRPGCDAGPTEVADTAPARRLRSLSRGAFIGLAAAIRYTLFLLLFWLRAPLRFMLKLIATPALLALPLVWFGLPSSDPQKIVLLLATAAAGFCAFSTAYFYDLMLTRIAPSPIRFA</sequence>
<name>A0A6S7DDQ1_9BURK</name>
<dbReference type="AlphaFoldDB" id="A0A6S7DDQ1"/>
<feature type="transmembrane region" description="Helical" evidence="1">
    <location>
        <begin position="35"/>
        <end position="54"/>
    </location>
</feature>
<feature type="transmembrane region" description="Helical" evidence="1">
    <location>
        <begin position="60"/>
        <end position="81"/>
    </location>
</feature>
<dbReference type="Proteomes" id="UP000494365">
    <property type="component" value="Unassembled WGS sequence"/>
</dbReference>
<protein>
    <submittedName>
        <fullName evidence="2">Uncharacterized protein</fullName>
    </submittedName>
</protein>
<gene>
    <name evidence="2" type="ORF">LMG28614_05657</name>
</gene>
<proteinExistence type="predicted"/>
<accession>A0A6S7DDQ1</accession>
<evidence type="ECO:0000256" key="1">
    <source>
        <dbReference type="SAM" id="Phobius"/>
    </source>
</evidence>
<keyword evidence="3" id="KW-1185">Reference proteome</keyword>
<feature type="transmembrane region" description="Helical" evidence="1">
    <location>
        <begin position="88"/>
        <end position="108"/>
    </location>
</feature>
<dbReference type="EMBL" id="CADIKK010000033">
    <property type="protein sequence ID" value="CAB3802614.1"/>
    <property type="molecule type" value="Genomic_DNA"/>
</dbReference>
<keyword evidence="1" id="KW-0472">Membrane</keyword>